<dbReference type="EMBL" id="JBGMEK010000045">
    <property type="protein sequence ID" value="MFA0812562.1"/>
    <property type="molecule type" value="Genomic_DNA"/>
</dbReference>
<dbReference type="RefSeq" id="WP_371840250.1">
    <property type="nucleotide sequence ID" value="NZ_JBGMEK010000045.1"/>
</dbReference>
<evidence type="ECO:0000313" key="2">
    <source>
        <dbReference type="EMBL" id="MFA0812562.1"/>
    </source>
</evidence>
<dbReference type="Pfam" id="PF05598">
    <property type="entry name" value="DUF772"/>
    <property type="match status" value="1"/>
</dbReference>
<evidence type="ECO:0000259" key="1">
    <source>
        <dbReference type="Pfam" id="PF05598"/>
    </source>
</evidence>
<name>A0ABV4P2M7_9GAMM</name>
<organism evidence="2 3">
    <name type="scientific">Microbulbifer epialgicus</name>
    <dbReference type="NCBI Taxonomy" id="393907"/>
    <lineage>
        <taxon>Bacteria</taxon>
        <taxon>Pseudomonadati</taxon>
        <taxon>Pseudomonadota</taxon>
        <taxon>Gammaproteobacteria</taxon>
        <taxon>Cellvibrionales</taxon>
        <taxon>Microbulbiferaceae</taxon>
        <taxon>Microbulbifer</taxon>
    </lineage>
</organism>
<feature type="domain" description="Transposase InsH N-terminal" evidence="1">
    <location>
        <begin position="2"/>
        <end position="44"/>
    </location>
</feature>
<comment type="caution">
    <text evidence="2">The sequence shown here is derived from an EMBL/GenBank/DDBJ whole genome shotgun (WGS) entry which is preliminary data.</text>
</comment>
<reference evidence="2 3" key="1">
    <citation type="submission" date="2024-08" db="EMBL/GenBank/DDBJ databases">
        <authorList>
            <person name="Ishaq N."/>
        </authorList>
    </citation>
    <scope>NUCLEOTIDE SEQUENCE [LARGE SCALE GENOMIC DNA]</scope>
    <source>
        <strain evidence="2 3">DSM 18651</strain>
    </source>
</reference>
<proteinExistence type="predicted"/>
<dbReference type="Proteomes" id="UP001569428">
    <property type="component" value="Unassembled WGS sequence"/>
</dbReference>
<gene>
    <name evidence="2" type="ORF">ACCI49_16740</name>
</gene>
<evidence type="ECO:0000313" key="3">
    <source>
        <dbReference type="Proteomes" id="UP001569428"/>
    </source>
</evidence>
<dbReference type="InterPro" id="IPR008490">
    <property type="entry name" value="Transposase_InsH_N"/>
</dbReference>
<sequence>MQLFYKPSDSTMEDALYDMESIHNFIGIGWSNRTPDEATILNFRY</sequence>
<protein>
    <submittedName>
        <fullName evidence="2">Transposase</fullName>
    </submittedName>
</protein>
<accession>A0ABV4P2M7</accession>
<keyword evidence="3" id="KW-1185">Reference proteome</keyword>